<dbReference type="AlphaFoldDB" id="A0A7Y1MVR2"/>
<evidence type="ECO:0000313" key="1">
    <source>
        <dbReference type="EMBL" id="NNA99264.1"/>
    </source>
</evidence>
<dbReference type="EMBL" id="JAAQYP010000089">
    <property type="protein sequence ID" value="NNA99264.1"/>
    <property type="molecule type" value="Genomic_DNA"/>
</dbReference>
<gene>
    <name evidence="1" type="ORF">HBO33_29430</name>
</gene>
<sequence length="199" mass="21789">MQANQLTTYTRGDLMISSPDETVVLKLASLAIGATPVAVTIDIPAIGEYWPGQGGVNAGLMRGENGTPDYWLIVPTDEAVKGKKLAYGGYEVDEPEAASRFDGLANTLHLVEGSGQNHPAAQWCDGLTIEGHGDLYLPAINELALCMANVPELFDKEWHLSSTQRSANYAFTMHFDDGTQDSYVKGYELRVRPVRRFIR</sequence>
<comment type="caution">
    <text evidence="1">The sequence shown here is derived from an EMBL/GenBank/DDBJ whole genome shotgun (WGS) entry which is preliminary data.</text>
</comment>
<proteinExistence type="predicted"/>
<organism evidence="1 2">
    <name type="scientific">Pseudomonas gessardii</name>
    <dbReference type="NCBI Taxonomy" id="78544"/>
    <lineage>
        <taxon>Bacteria</taxon>
        <taxon>Pseudomonadati</taxon>
        <taxon>Pseudomonadota</taxon>
        <taxon>Gammaproteobacteria</taxon>
        <taxon>Pseudomonadales</taxon>
        <taxon>Pseudomonadaceae</taxon>
        <taxon>Pseudomonas</taxon>
    </lineage>
</organism>
<dbReference type="RefSeq" id="WP_169899370.1">
    <property type="nucleotide sequence ID" value="NZ_JAAQYP010000089.1"/>
</dbReference>
<name>A0A7Y1MVR2_9PSED</name>
<accession>A0A7Y1MVR2</accession>
<protein>
    <submittedName>
        <fullName evidence="1">DUF1566 domain-containing protein</fullName>
    </submittedName>
</protein>
<dbReference type="Proteomes" id="UP000542111">
    <property type="component" value="Unassembled WGS sequence"/>
</dbReference>
<evidence type="ECO:0000313" key="2">
    <source>
        <dbReference type="Proteomes" id="UP000542111"/>
    </source>
</evidence>
<reference evidence="1 2" key="1">
    <citation type="journal article" date="2020" name="Front. Microbiol.">
        <title>Genetic Organization of the aprX-lipA2 Operon Affects the Proteolytic Potential of Pseudomonas Species in Milk.</title>
        <authorList>
            <person name="Maier C."/>
            <person name="Huptas C."/>
            <person name="von Neubeck M."/>
            <person name="Scherer S."/>
            <person name="Wenning M."/>
            <person name="Lucking G."/>
        </authorList>
    </citation>
    <scope>NUCLEOTIDE SEQUENCE [LARGE SCALE GENOMIC DNA]</scope>
    <source>
        <strain evidence="1 2">G4779</strain>
    </source>
</reference>